<dbReference type="AlphaFoldDB" id="A0A174I531"/>
<gene>
    <name evidence="2" type="ORF">ERS852491_03350</name>
</gene>
<feature type="transmembrane region" description="Helical" evidence="1">
    <location>
        <begin position="52"/>
        <end position="71"/>
    </location>
</feature>
<evidence type="ECO:0008006" key="4">
    <source>
        <dbReference type="Google" id="ProtNLM"/>
    </source>
</evidence>
<dbReference type="STRING" id="39482.ERS852491_03350"/>
<keyword evidence="1" id="KW-1133">Transmembrane helix</keyword>
<reference evidence="2 3" key="1">
    <citation type="submission" date="2015-09" db="EMBL/GenBank/DDBJ databases">
        <authorList>
            <consortium name="Pathogen Informatics"/>
        </authorList>
    </citation>
    <scope>NUCLEOTIDE SEQUENCE [LARGE SCALE GENOMIC DNA]</scope>
    <source>
        <strain evidence="2 3">2789STDY5834876</strain>
    </source>
</reference>
<feature type="transmembrane region" description="Helical" evidence="1">
    <location>
        <begin position="7"/>
        <end position="32"/>
    </location>
</feature>
<protein>
    <recommendedName>
        <fullName evidence="4">DUF4064 domain-containing protein</fullName>
    </recommendedName>
</protein>
<accession>A0A174I531</accession>
<keyword evidence="1" id="KW-0812">Transmembrane</keyword>
<feature type="transmembrane region" description="Helical" evidence="1">
    <location>
        <begin position="78"/>
        <end position="99"/>
    </location>
</feature>
<evidence type="ECO:0000256" key="1">
    <source>
        <dbReference type="SAM" id="Phobius"/>
    </source>
</evidence>
<name>A0A174I531_9FIRM</name>
<evidence type="ECO:0000313" key="3">
    <source>
        <dbReference type="Proteomes" id="UP000095544"/>
    </source>
</evidence>
<dbReference type="RefSeq" id="WP_025654850.1">
    <property type="nucleotide sequence ID" value="NZ_BQNQ01000001.1"/>
</dbReference>
<organism evidence="2 3">
    <name type="scientific">Faecalicatena contorta</name>
    <dbReference type="NCBI Taxonomy" id="39482"/>
    <lineage>
        <taxon>Bacteria</taxon>
        <taxon>Bacillati</taxon>
        <taxon>Bacillota</taxon>
        <taxon>Clostridia</taxon>
        <taxon>Lachnospirales</taxon>
        <taxon>Lachnospiraceae</taxon>
        <taxon>Faecalicatena</taxon>
    </lineage>
</organism>
<evidence type="ECO:0000313" key="2">
    <source>
        <dbReference type="EMBL" id="CUO80175.1"/>
    </source>
</evidence>
<dbReference type="GeneID" id="93332815"/>
<dbReference type="EMBL" id="CYZU01000035">
    <property type="protein sequence ID" value="CUO80175.1"/>
    <property type="molecule type" value="Genomic_DNA"/>
</dbReference>
<keyword evidence="1" id="KW-0472">Membrane</keyword>
<feature type="transmembrane region" description="Helical" evidence="1">
    <location>
        <begin position="105"/>
        <end position="123"/>
    </location>
</feature>
<sequence length="125" mass="13627">MKKQSKLLKVFSIILIVIGAISLLSGVFAIAMKSTMDATYEAMGIVPPTTFSYVYSIIGGLIILAAGIIGVAYKSRKIVLIIGIILAAYYVFNIIYAAMTTGFSAFSLVGLIWPLLYLWGWYLSE</sequence>
<proteinExistence type="predicted"/>
<dbReference type="OrthoDB" id="2051156at2"/>
<dbReference type="Proteomes" id="UP000095544">
    <property type="component" value="Unassembled WGS sequence"/>
</dbReference>